<dbReference type="Gene3D" id="1.20.1270.10">
    <property type="match status" value="1"/>
</dbReference>
<accession>A0A953IAS6</accession>
<dbReference type="PANTHER" id="PTHR19375">
    <property type="entry name" value="HEAT SHOCK PROTEIN 70KDA"/>
    <property type="match status" value="1"/>
</dbReference>
<dbReference type="HAMAP" id="MF_00332">
    <property type="entry name" value="DnaK"/>
    <property type="match status" value="1"/>
</dbReference>
<keyword evidence="5 9" id="KW-0547">Nucleotide-binding</keyword>
<dbReference type="EMBL" id="PIUK01000048">
    <property type="protein sequence ID" value="MBY6275934.1"/>
    <property type="molecule type" value="Genomic_DNA"/>
</dbReference>
<keyword evidence="7 9" id="KW-0346">Stress response</keyword>
<dbReference type="NCBIfam" id="TIGR02350">
    <property type="entry name" value="prok_dnaK"/>
    <property type="match status" value="1"/>
</dbReference>
<evidence type="ECO:0000256" key="9">
    <source>
        <dbReference type="HAMAP-Rule" id="MF_00332"/>
    </source>
</evidence>
<dbReference type="SUPFAM" id="SSF100934">
    <property type="entry name" value="Heat shock protein 70kD (HSP70), C-terminal subdomain"/>
    <property type="match status" value="1"/>
</dbReference>
<sequence>MAKVIGIDLGTTNSVVAVMDGSEPTVLENREGDRTTPSVVAFTKTGERLVGKVAKRQAITNPDRTIISIKRHMGSDYKVRIDDKAYTPQEISAMILSKLKADAEEKLGEKITQAVITVPAYFTDAQRQATKDAGTIAGLEVLRIINEPTAAALAYGLDKGEDQRILVFDLGGGTFDVSILELGGGTFQVIATAGNNKLGGDDFDERIVNYLADRFQREHGIDLRKDKQALQRLREAAEKAKIELSSVTTTNINLPFISMTADGPVHMDETLTRAKFEELTADLVEATMGPTRQALQDAGLEPGEIDKVLLVGGSTRIPAVQEAVRRFFGKEPYKGINPDEVVAMGAAIQAAVIKGDVKDVLLLDVTPLSLGIETLGGVFTKLIERNTTIPTRKSQIFSTAADGQTQVEIHVLQGEREMAAYNKTLGRFILDGIPPAPRGVPKIEVTFDIDVNGIVHVSAKDLGTGKEQKITIQSQTSMSKEEIERAIKEAEAMAAEDKKRREEAEIRNNADAAVYNAEKLIKESEGKGIDPSLIDAVKGAIEPVKEALKGTDVNAVKQATEKLTEAVYKLSSAIYEKTGSAGTGAGSQAGSAAGSGDGQSMDAEFKVKDEDK</sequence>
<dbReference type="OMA" id="MGTDWKI"/>
<keyword evidence="8 9" id="KW-0143">Chaperone</keyword>
<feature type="coiled-coil region" evidence="11">
    <location>
        <begin position="478"/>
        <end position="507"/>
    </location>
</feature>
<feature type="modified residue" description="Phosphothreonine; by autocatalysis" evidence="9">
    <location>
        <position position="174"/>
    </location>
</feature>
<feature type="coiled-coil region" evidence="11">
    <location>
        <begin position="223"/>
        <end position="250"/>
    </location>
</feature>
<feature type="region of interest" description="Disordered" evidence="12">
    <location>
        <begin position="579"/>
        <end position="612"/>
    </location>
</feature>
<dbReference type="PROSITE" id="PS00329">
    <property type="entry name" value="HSP70_2"/>
    <property type="match status" value="1"/>
</dbReference>
<dbReference type="InterPro" id="IPR012725">
    <property type="entry name" value="Chaperone_DnaK"/>
</dbReference>
<dbReference type="FunFam" id="1.20.1270.10:FF:000001">
    <property type="entry name" value="Molecular chaperone DnaK"/>
    <property type="match status" value="1"/>
</dbReference>
<dbReference type="FunFam" id="3.90.640.10:FF:000003">
    <property type="entry name" value="Molecular chaperone DnaK"/>
    <property type="match status" value="1"/>
</dbReference>
<evidence type="ECO:0000256" key="11">
    <source>
        <dbReference type="SAM" id="Coils"/>
    </source>
</evidence>
<dbReference type="GO" id="GO:0051082">
    <property type="term" value="F:unfolded protein binding"/>
    <property type="evidence" value="ECO:0007669"/>
    <property type="project" value="InterPro"/>
</dbReference>
<comment type="induction">
    <text evidence="9">By stress conditions e.g. heat shock.</text>
</comment>
<reference evidence="13" key="1">
    <citation type="submission" date="2017-11" db="EMBL/GenBank/DDBJ databases">
        <title>Three new genomes from thermophilic consortium.</title>
        <authorList>
            <person name="Quaggio R."/>
            <person name="Amgarten D."/>
            <person name="Setubal J.C."/>
        </authorList>
    </citation>
    <scope>NUCLEOTIDE SEQUENCE</scope>
    <source>
        <strain evidence="13">ZCTH01-B2</strain>
    </source>
</reference>
<dbReference type="CDD" id="cd10234">
    <property type="entry name" value="ASKHA_NBD_HSP70_DnaK-like"/>
    <property type="match status" value="1"/>
</dbReference>
<dbReference type="Gene3D" id="2.60.34.10">
    <property type="entry name" value="Substrate Binding Domain Of DNAk, Chain A, domain 1"/>
    <property type="match status" value="1"/>
</dbReference>
<evidence type="ECO:0000256" key="10">
    <source>
        <dbReference type="RuleBase" id="RU003322"/>
    </source>
</evidence>
<evidence type="ECO:0000256" key="6">
    <source>
        <dbReference type="ARBA" id="ARBA00022840"/>
    </source>
</evidence>
<name>A0A953IAS6_SYMTR</name>
<keyword evidence="11" id="KW-0175">Coiled coil</keyword>
<dbReference type="SUPFAM" id="SSF53067">
    <property type="entry name" value="Actin-like ATPase domain"/>
    <property type="match status" value="2"/>
</dbReference>
<dbReference type="SMR" id="A0A953IAS6"/>
<gene>
    <name evidence="9" type="primary">dnaK</name>
    <name evidence="13" type="ORF">CWE10_06865</name>
</gene>
<dbReference type="Pfam" id="PF00012">
    <property type="entry name" value="HSP70"/>
    <property type="match status" value="1"/>
</dbReference>
<dbReference type="PRINTS" id="PR00301">
    <property type="entry name" value="HEATSHOCK70"/>
</dbReference>
<protein>
    <recommendedName>
        <fullName evidence="3 9">Chaperone protein DnaK</fullName>
    </recommendedName>
    <alternativeName>
        <fullName evidence="9">HSP70</fullName>
    </alternativeName>
    <alternativeName>
        <fullName evidence="9">Heat shock 70 kDa protein</fullName>
    </alternativeName>
    <alternativeName>
        <fullName evidence="9">Heat shock protein 70</fullName>
    </alternativeName>
</protein>
<comment type="similarity">
    <text evidence="2 9 10">Belongs to the heat shock protein 70 family.</text>
</comment>
<evidence type="ECO:0000256" key="12">
    <source>
        <dbReference type="SAM" id="MobiDB-lite"/>
    </source>
</evidence>
<feature type="compositionally biased region" description="Basic and acidic residues" evidence="12">
    <location>
        <begin position="603"/>
        <end position="612"/>
    </location>
</feature>
<evidence type="ECO:0000256" key="5">
    <source>
        <dbReference type="ARBA" id="ARBA00022741"/>
    </source>
</evidence>
<dbReference type="PROSITE" id="PS01036">
    <property type="entry name" value="HSP70_3"/>
    <property type="match status" value="1"/>
</dbReference>
<dbReference type="InterPro" id="IPR018181">
    <property type="entry name" value="Heat_shock_70_CS"/>
</dbReference>
<dbReference type="PROSITE" id="PS00297">
    <property type="entry name" value="HSP70_1"/>
    <property type="match status" value="1"/>
</dbReference>
<evidence type="ECO:0000256" key="7">
    <source>
        <dbReference type="ARBA" id="ARBA00023016"/>
    </source>
</evidence>
<evidence type="ECO:0000256" key="1">
    <source>
        <dbReference type="ARBA" id="ARBA00002290"/>
    </source>
</evidence>
<dbReference type="Proteomes" id="UP000732377">
    <property type="component" value="Unassembled WGS sequence"/>
</dbReference>
<dbReference type="FunFam" id="3.30.420.40:FF:000071">
    <property type="entry name" value="Molecular chaperone DnaK"/>
    <property type="match status" value="1"/>
</dbReference>
<dbReference type="SUPFAM" id="SSF100920">
    <property type="entry name" value="Heat shock protein 70kD (HSP70), peptide-binding domain"/>
    <property type="match status" value="1"/>
</dbReference>
<dbReference type="Gene3D" id="3.90.640.10">
    <property type="entry name" value="Actin, Chain A, domain 4"/>
    <property type="match status" value="1"/>
</dbReference>
<evidence type="ECO:0000256" key="3">
    <source>
        <dbReference type="ARBA" id="ARBA00014415"/>
    </source>
</evidence>
<feature type="compositionally biased region" description="Gly residues" evidence="12">
    <location>
        <begin position="581"/>
        <end position="597"/>
    </location>
</feature>
<keyword evidence="6 9" id="KW-0067">ATP-binding</keyword>
<evidence type="ECO:0000313" key="13">
    <source>
        <dbReference type="EMBL" id="MBY6275934.1"/>
    </source>
</evidence>
<dbReference type="NCBIfam" id="NF001413">
    <property type="entry name" value="PRK00290.1"/>
    <property type="match status" value="1"/>
</dbReference>
<dbReference type="InterPro" id="IPR043129">
    <property type="entry name" value="ATPase_NBD"/>
</dbReference>
<dbReference type="GO" id="GO:0140662">
    <property type="term" value="F:ATP-dependent protein folding chaperone"/>
    <property type="evidence" value="ECO:0007669"/>
    <property type="project" value="InterPro"/>
</dbReference>
<keyword evidence="4 9" id="KW-0597">Phosphoprotein</keyword>
<dbReference type="Gene3D" id="3.30.420.40">
    <property type="match status" value="2"/>
</dbReference>
<evidence type="ECO:0000256" key="4">
    <source>
        <dbReference type="ARBA" id="ARBA00022553"/>
    </source>
</evidence>
<comment type="function">
    <text evidence="1 9">Acts as a chaperone.</text>
</comment>
<evidence type="ECO:0000256" key="8">
    <source>
        <dbReference type="ARBA" id="ARBA00023186"/>
    </source>
</evidence>
<dbReference type="RefSeq" id="WP_011194638.1">
    <property type="nucleotide sequence ID" value="NZ_JACSIR010000007.1"/>
</dbReference>
<dbReference type="InterPro" id="IPR029047">
    <property type="entry name" value="HSP70_peptide-bd_sf"/>
</dbReference>
<comment type="caution">
    <text evidence="13">The sequence shown here is derived from an EMBL/GenBank/DDBJ whole genome shotgun (WGS) entry which is preliminary data.</text>
</comment>
<dbReference type="GO" id="GO:0005524">
    <property type="term" value="F:ATP binding"/>
    <property type="evidence" value="ECO:0007669"/>
    <property type="project" value="UniProtKB-UniRule"/>
</dbReference>
<dbReference type="FunFam" id="2.60.34.10:FF:000014">
    <property type="entry name" value="Chaperone protein DnaK HSP70"/>
    <property type="match status" value="1"/>
</dbReference>
<dbReference type="InterPro" id="IPR029048">
    <property type="entry name" value="HSP70_C_sf"/>
</dbReference>
<dbReference type="InterPro" id="IPR013126">
    <property type="entry name" value="Hsp_70_fam"/>
</dbReference>
<organism evidence="13 14">
    <name type="scientific">Symbiobacterium thermophilum</name>
    <dbReference type="NCBI Taxonomy" id="2734"/>
    <lineage>
        <taxon>Bacteria</taxon>
        <taxon>Bacillati</taxon>
        <taxon>Bacillota</taxon>
        <taxon>Clostridia</taxon>
        <taxon>Eubacteriales</taxon>
        <taxon>Symbiobacteriaceae</taxon>
        <taxon>Symbiobacterium</taxon>
    </lineage>
</organism>
<evidence type="ECO:0000256" key="2">
    <source>
        <dbReference type="ARBA" id="ARBA00007381"/>
    </source>
</evidence>
<proteinExistence type="evidence at transcript level"/>
<dbReference type="AlphaFoldDB" id="A0A953IAS6"/>
<evidence type="ECO:0000313" key="14">
    <source>
        <dbReference type="Proteomes" id="UP000732377"/>
    </source>
</evidence>